<sequence>MQKLYRMLQMECSAEEREKRDIFMNTHVYDIEDDDFIVLPDANIQNNENLEIDYDIITSGSNDSSSDADEDENQTNMQPCRPQHTLGFYRQLNNTGLTTTASPPLHALPVQEILPQPPRLSSVQPLIQRFIFHGALAKRGWQKNKSFFITQHQYKQLKLAGTNGHYKPSELLLNALNVDLQFHHEGKLHQATNIQFRIIKQKKENYETPTVQSRAIINIFVLSVRFIRAQPTHLV</sequence>
<evidence type="ECO:0000313" key="4">
    <source>
        <dbReference type="Proteomes" id="UP000682733"/>
    </source>
</evidence>
<reference evidence="3" key="1">
    <citation type="submission" date="2021-02" db="EMBL/GenBank/DDBJ databases">
        <authorList>
            <person name="Nowell W R."/>
        </authorList>
    </citation>
    <scope>NUCLEOTIDE SEQUENCE</scope>
</reference>
<dbReference type="EMBL" id="CAJOBA010004696">
    <property type="protein sequence ID" value="CAF3720852.1"/>
    <property type="molecule type" value="Genomic_DNA"/>
</dbReference>
<dbReference type="AlphaFoldDB" id="A0A8S2I5P5"/>
<feature type="region of interest" description="Disordered" evidence="1">
    <location>
        <begin position="57"/>
        <end position="82"/>
    </location>
</feature>
<evidence type="ECO:0000313" key="2">
    <source>
        <dbReference type="EMBL" id="CAF0946249.1"/>
    </source>
</evidence>
<dbReference type="Proteomes" id="UP000682733">
    <property type="component" value="Unassembled WGS sequence"/>
</dbReference>
<organism evidence="3 4">
    <name type="scientific">Didymodactylos carnosus</name>
    <dbReference type="NCBI Taxonomy" id="1234261"/>
    <lineage>
        <taxon>Eukaryota</taxon>
        <taxon>Metazoa</taxon>
        <taxon>Spiralia</taxon>
        <taxon>Gnathifera</taxon>
        <taxon>Rotifera</taxon>
        <taxon>Eurotatoria</taxon>
        <taxon>Bdelloidea</taxon>
        <taxon>Philodinida</taxon>
        <taxon>Philodinidae</taxon>
        <taxon>Didymodactylos</taxon>
    </lineage>
</organism>
<evidence type="ECO:0000256" key="1">
    <source>
        <dbReference type="SAM" id="MobiDB-lite"/>
    </source>
</evidence>
<dbReference type="EMBL" id="CAJNOK010004691">
    <property type="protein sequence ID" value="CAF0946249.1"/>
    <property type="molecule type" value="Genomic_DNA"/>
</dbReference>
<comment type="caution">
    <text evidence="3">The sequence shown here is derived from an EMBL/GenBank/DDBJ whole genome shotgun (WGS) entry which is preliminary data.</text>
</comment>
<evidence type="ECO:0000313" key="3">
    <source>
        <dbReference type="EMBL" id="CAF3720852.1"/>
    </source>
</evidence>
<name>A0A8S2I5P5_9BILA</name>
<gene>
    <name evidence="2" type="ORF">OVA965_LOCUS11907</name>
    <name evidence="3" type="ORF">TMI583_LOCUS11911</name>
</gene>
<protein>
    <submittedName>
        <fullName evidence="3">Uncharacterized protein</fullName>
    </submittedName>
</protein>
<accession>A0A8S2I5P5</accession>
<dbReference type="Proteomes" id="UP000677228">
    <property type="component" value="Unassembled WGS sequence"/>
</dbReference>
<proteinExistence type="predicted"/>